<comment type="caution">
    <text evidence="1">The sequence shown here is derived from an EMBL/GenBank/DDBJ whole genome shotgun (WGS) entry which is preliminary data.</text>
</comment>
<accession>A0A5J4WX35</accession>
<proteinExistence type="predicted"/>
<protein>
    <submittedName>
        <fullName evidence="1">Uncharacterized protein</fullName>
    </submittedName>
</protein>
<organism evidence="1 2">
    <name type="scientific">Streblomastix strix</name>
    <dbReference type="NCBI Taxonomy" id="222440"/>
    <lineage>
        <taxon>Eukaryota</taxon>
        <taxon>Metamonada</taxon>
        <taxon>Preaxostyla</taxon>
        <taxon>Oxymonadida</taxon>
        <taxon>Streblomastigidae</taxon>
        <taxon>Streblomastix</taxon>
    </lineage>
</organism>
<sequence length="373" mass="43111">MEKTKLNGEVLGNRQRKAKRFQLNSEDFKHLDINQTGKAIQIGSKIRFGSPTSAVTIDGNCRKLHIKSFKRMGSSWGNRSSKLAVLEQLISKELEQKVINEVKEEDVKWFNPIIAVQNRKKWEIEESSRLSFTIQVSINGAYQNIGRINIERSSLPRGLGNKDRHNECLSSPTSQQESAIIPRIQVQGEELRLYSNVFQAHKCPSDFIQNNETHNQIHSMNSTYQKRVVLRRSGVSSSIKKKALIQLTLNLGNISKVWMQCISREVCLNSDTAIRVCRMVPQHNHESDINDNDQKSRAAVTNIEMKKNDSEEKDNQDKVVGLIDRKIKFAYGFDKDRRLVYVKNKQVEEFSNECKNWNSYMWINRSVLTDLRW</sequence>
<name>A0A5J4WX35_9EUKA</name>
<gene>
    <name evidence="1" type="ORF">EZS28_005631</name>
</gene>
<evidence type="ECO:0000313" key="2">
    <source>
        <dbReference type="Proteomes" id="UP000324800"/>
    </source>
</evidence>
<reference evidence="1 2" key="1">
    <citation type="submission" date="2019-03" db="EMBL/GenBank/DDBJ databases">
        <title>Single cell metagenomics reveals metabolic interactions within the superorganism composed of flagellate Streblomastix strix and complex community of Bacteroidetes bacteria on its surface.</title>
        <authorList>
            <person name="Treitli S.C."/>
            <person name="Kolisko M."/>
            <person name="Husnik F."/>
            <person name="Keeling P."/>
            <person name="Hampl V."/>
        </authorList>
    </citation>
    <scope>NUCLEOTIDE SEQUENCE [LARGE SCALE GENOMIC DNA]</scope>
    <source>
        <strain evidence="1">ST1C</strain>
    </source>
</reference>
<dbReference type="Proteomes" id="UP000324800">
    <property type="component" value="Unassembled WGS sequence"/>
</dbReference>
<dbReference type="EMBL" id="SNRW01000871">
    <property type="protein sequence ID" value="KAA6398839.1"/>
    <property type="molecule type" value="Genomic_DNA"/>
</dbReference>
<dbReference type="AlphaFoldDB" id="A0A5J4WX35"/>
<evidence type="ECO:0000313" key="1">
    <source>
        <dbReference type="EMBL" id="KAA6398839.1"/>
    </source>
</evidence>